<evidence type="ECO:0000313" key="5">
    <source>
        <dbReference type="Proteomes" id="UP000223606"/>
    </source>
</evidence>
<evidence type="ECO:0000259" key="2">
    <source>
        <dbReference type="PROSITE" id="PS50883"/>
    </source>
</evidence>
<gene>
    <name evidence="4" type="primary">gmr_2</name>
    <name evidence="4" type="ORF">HDIA_1087</name>
</gene>
<feature type="transmembrane region" description="Helical" evidence="1">
    <location>
        <begin position="29"/>
        <end position="47"/>
    </location>
</feature>
<dbReference type="Pfam" id="PF00990">
    <property type="entry name" value="GGDEF"/>
    <property type="match status" value="1"/>
</dbReference>
<name>A0A2C9D393_9HYPH</name>
<dbReference type="PROSITE" id="PS50887">
    <property type="entry name" value="GGDEF"/>
    <property type="match status" value="1"/>
</dbReference>
<keyword evidence="1" id="KW-0472">Membrane</keyword>
<dbReference type="PANTHER" id="PTHR44757">
    <property type="entry name" value="DIGUANYLATE CYCLASE DGCP"/>
    <property type="match status" value="1"/>
</dbReference>
<dbReference type="SMART" id="SM00267">
    <property type="entry name" value="GGDEF"/>
    <property type="match status" value="1"/>
</dbReference>
<dbReference type="SUPFAM" id="SSF55073">
    <property type="entry name" value="Nucleotide cyclase"/>
    <property type="match status" value="1"/>
</dbReference>
<keyword evidence="1" id="KW-0812">Transmembrane</keyword>
<dbReference type="InterPro" id="IPR052155">
    <property type="entry name" value="Biofilm_reg_signaling"/>
</dbReference>
<dbReference type="Proteomes" id="UP000223606">
    <property type="component" value="Chromosome 1"/>
</dbReference>
<keyword evidence="5" id="KW-1185">Reference proteome</keyword>
<dbReference type="Pfam" id="PF00563">
    <property type="entry name" value="EAL"/>
    <property type="match status" value="1"/>
</dbReference>
<dbReference type="InterPro" id="IPR029787">
    <property type="entry name" value="Nucleotide_cyclase"/>
</dbReference>
<evidence type="ECO:0000313" key="4">
    <source>
        <dbReference type="EMBL" id="SON54628.1"/>
    </source>
</evidence>
<dbReference type="InterPro" id="IPR043128">
    <property type="entry name" value="Rev_trsase/Diguanyl_cyclase"/>
</dbReference>
<feature type="domain" description="GGDEF" evidence="3">
    <location>
        <begin position="245"/>
        <end position="376"/>
    </location>
</feature>
<dbReference type="InterPro" id="IPR000160">
    <property type="entry name" value="GGDEF_dom"/>
</dbReference>
<dbReference type="PANTHER" id="PTHR44757:SF2">
    <property type="entry name" value="BIOFILM ARCHITECTURE MAINTENANCE PROTEIN MBAA"/>
    <property type="match status" value="1"/>
</dbReference>
<reference evidence="5" key="1">
    <citation type="submission" date="2017-09" db="EMBL/GenBank/DDBJ databases">
        <title>Genome sequence of Nannocystis excedens DSM 71.</title>
        <authorList>
            <person name="Blom J."/>
        </authorList>
    </citation>
    <scope>NUCLEOTIDE SEQUENCE [LARGE SCALE GENOMIC DNA]</scope>
    <source>
        <strain evidence="5">type strain: E19</strain>
    </source>
</reference>
<dbReference type="SUPFAM" id="SSF141868">
    <property type="entry name" value="EAL domain-like"/>
    <property type="match status" value="1"/>
</dbReference>
<dbReference type="Gene3D" id="3.20.20.450">
    <property type="entry name" value="EAL domain"/>
    <property type="match status" value="1"/>
</dbReference>
<feature type="transmembrane region" description="Helical" evidence="1">
    <location>
        <begin position="53"/>
        <end position="75"/>
    </location>
</feature>
<feature type="transmembrane region" description="Helical" evidence="1">
    <location>
        <begin position="87"/>
        <end position="111"/>
    </location>
</feature>
<dbReference type="KEGG" id="hdi:HDIA_1087"/>
<dbReference type="PROSITE" id="PS50883">
    <property type="entry name" value="EAL"/>
    <property type="match status" value="1"/>
</dbReference>
<dbReference type="CDD" id="cd01949">
    <property type="entry name" value="GGDEF"/>
    <property type="match status" value="1"/>
</dbReference>
<protein>
    <submittedName>
        <fullName evidence="4">Cyclic di-GMP phosphodiesterase Gmr</fullName>
        <ecNumber evidence="4">3.1.4.52</ecNumber>
    </submittedName>
</protein>
<dbReference type="NCBIfam" id="TIGR00254">
    <property type="entry name" value="GGDEF"/>
    <property type="match status" value="1"/>
</dbReference>
<dbReference type="InterPro" id="IPR001633">
    <property type="entry name" value="EAL_dom"/>
</dbReference>
<proteinExistence type="predicted"/>
<dbReference type="AlphaFoldDB" id="A0A2C9D393"/>
<evidence type="ECO:0000256" key="1">
    <source>
        <dbReference type="SAM" id="Phobius"/>
    </source>
</evidence>
<dbReference type="SMART" id="SM00052">
    <property type="entry name" value="EAL"/>
    <property type="match status" value="1"/>
</dbReference>
<dbReference type="CDD" id="cd01948">
    <property type="entry name" value="EAL"/>
    <property type="match status" value="1"/>
</dbReference>
<keyword evidence="4" id="KW-0378">Hydrolase</keyword>
<dbReference type="InterPro" id="IPR035919">
    <property type="entry name" value="EAL_sf"/>
</dbReference>
<dbReference type="EMBL" id="LT960614">
    <property type="protein sequence ID" value="SON54628.1"/>
    <property type="molecule type" value="Genomic_DNA"/>
</dbReference>
<accession>A0A2C9D393</accession>
<keyword evidence="1" id="KW-1133">Transmembrane helix</keyword>
<dbReference type="OrthoDB" id="9814202at2"/>
<organism evidence="4 5">
    <name type="scientific">Hartmannibacter diazotrophicus</name>
    <dbReference type="NCBI Taxonomy" id="1482074"/>
    <lineage>
        <taxon>Bacteria</taxon>
        <taxon>Pseudomonadati</taxon>
        <taxon>Pseudomonadota</taxon>
        <taxon>Alphaproteobacteria</taxon>
        <taxon>Hyphomicrobiales</taxon>
        <taxon>Pleomorphomonadaceae</taxon>
        <taxon>Hartmannibacter</taxon>
    </lineage>
</organism>
<sequence length="646" mass="71785">MHRLLTFIGLDSGETDVLRAQLETSTKQIPVLYFLLIVNCWALSSSFMNLAPLWLTITLPALLTVLSGARFVFWLRVRHRRVPDDRILKQLLGTVVIAAVLSACFVTWALALFPYGDVRAQDHVTFFIGITVVSCIFSLLHFLQAALTVTAVVIPAYVIYLLRTGDPTLHAIAINQFLVTIAMVNILIVGSRDFAQRVRSQVEATRLSEENARLANRDSLTDLPNRRQFFSTLEALLDRPDAGRRRFIVGVADLDGFKAVNDRYGHSAGDQILVEASRRLAEIEGLFVARLGGDEFGLVIDAELGDEAIMDEGRRICECLALPYDMPGIYARIAGSIGFAAAPDAGRSAEVLYERADYALYHAKASERGKPVLFSEHHERQIRQRSIVEQCLLGADLERELELRFQPMIDITTNRPIAFEALARWTSPEIGSVPPDVFIAAAERIDLIGTMTHVLFAKALEAMRQWPDDIRLSFNLSARDISSTEMVLKIIDMLQRSGLPPSQIDLEVTETSLVADFDSARQSLQALKLMGVRIALDDFGIGYSSLSYVHRLPLDKVKVDRSFMRDLETRTESRKLLKSVIDLCRSLDIGCVAEGVETADQVAILTSLGCTTMQGYYFARPMTGTEVHAFIAATCNDRGAGLRSWG</sequence>
<feature type="transmembrane region" description="Helical" evidence="1">
    <location>
        <begin position="123"/>
        <end position="140"/>
    </location>
</feature>
<dbReference type="Gene3D" id="3.30.70.270">
    <property type="match status" value="1"/>
</dbReference>
<feature type="domain" description="EAL" evidence="2">
    <location>
        <begin position="385"/>
        <end position="635"/>
    </location>
</feature>
<dbReference type="RefSeq" id="WP_157775341.1">
    <property type="nucleotide sequence ID" value="NZ_LT960614.1"/>
</dbReference>
<dbReference type="GO" id="GO:0071111">
    <property type="term" value="F:cyclic-guanylate-specific phosphodiesterase activity"/>
    <property type="evidence" value="ECO:0007669"/>
    <property type="project" value="UniProtKB-EC"/>
</dbReference>
<dbReference type="EC" id="3.1.4.52" evidence="4"/>
<feature type="transmembrane region" description="Helical" evidence="1">
    <location>
        <begin position="168"/>
        <end position="189"/>
    </location>
</feature>
<evidence type="ECO:0000259" key="3">
    <source>
        <dbReference type="PROSITE" id="PS50887"/>
    </source>
</evidence>